<reference evidence="5 6" key="2">
    <citation type="submission" date="2020-07" db="EMBL/GenBank/DDBJ databases">
        <title>Genome assembly of wild tea tree DASZ reveals pedigree and selection history of tea varieties.</title>
        <authorList>
            <person name="Zhang W."/>
        </authorList>
    </citation>
    <scope>NUCLEOTIDE SEQUENCE [LARGE SCALE GENOMIC DNA]</scope>
    <source>
        <strain evidence="6">cv. G240</strain>
        <tissue evidence="5">Leaf</tissue>
    </source>
</reference>
<feature type="domain" description="PGG" evidence="4">
    <location>
        <begin position="275"/>
        <end position="362"/>
    </location>
</feature>
<dbReference type="PROSITE" id="PS50088">
    <property type="entry name" value="ANK_REPEAT"/>
    <property type="match status" value="6"/>
</dbReference>
<dbReference type="AlphaFoldDB" id="A0A7J7G1K4"/>
<feature type="repeat" description="ANK" evidence="1">
    <location>
        <begin position="59"/>
        <end position="91"/>
    </location>
</feature>
<dbReference type="SMART" id="SM00248">
    <property type="entry name" value="ANK"/>
    <property type="match status" value="10"/>
</dbReference>
<feature type="repeat" description="ANK" evidence="1">
    <location>
        <begin position="127"/>
        <end position="150"/>
    </location>
</feature>
<feature type="repeat" description="ANK" evidence="1">
    <location>
        <begin position="549"/>
        <end position="571"/>
    </location>
</feature>
<dbReference type="PROSITE" id="PS50297">
    <property type="entry name" value="ANK_REP_REGION"/>
    <property type="match status" value="6"/>
</dbReference>
<keyword evidence="6" id="KW-1185">Reference proteome</keyword>
<dbReference type="SUPFAM" id="SSF48403">
    <property type="entry name" value="Ankyrin repeat"/>
    <property type="match status" value="2"/>
</dbReference>
<dbReference type="PANTHER" id="PTHR24128">
    <property type="entry name" value="HOMEOBOX PROTEIN WARIAI"/>
    <property type="match status" value="1"/>
</dbReference>
<feature type="repeat" description="ANK" evidence="1">
    <location>
        <begin position="25"/>
        <end position="47"/>
    </location>
</feature>
<evidence type="ECO:0000256" key="3">
    <source>
        <dbReference type="SAM" id="Phobius"/>
    </source>
</evidence>
<dbReference type="EMBL" id="JACBKZ010000014">
    <property type="protein sequence ID" value="KAF5934235.1"/>
    <property type="molecule type" value="Genomic_DNA"/>
</dbReference>
<reference evidence="6" key="1">
    <citation type="journal article" date="2020" name="Nat. Commun.">
        <title>Genome assembly of wild tea tree DASZ reveals pedigree and selection history of tea varieties.</title>
        <authorList>
            <person name="Zhang W."/>
            <person name="Zhang Y."/>
            <person name="Qiu H."/>
            <person name="Guo Y."/>
            <person name="Wan H."/>
            <person name="Zhang X."/>
            <person name="Scossa F."/>
            <person name="Alseekh S."/>
            <person name="Zhang Q."/>
            <person name="Wang P."/>
            <person name="Xu L."/>
            <person name="Schmidt M.H."/>
            <person name="Jia X."/>
            <person name="Li D."/>
            <person name="Zhu A."/>
            <person name="Guo F."/>
            <person name="Chen W."/>
            <person name="Ni D."/>
            <person name="Usadel B."/>
            <person name="Fernie A.R."/>
            <person name="Wen W."/>
        </authorList>
    </citation>
    <scope>NUCLEOTIDE SEQUENCE [LARGE SCALE GENOMIC DNA]</scope>
    <source>
        <strain evidence="6">cv. G240</strain>
    </source>
</reference>
<dbReference type="InterPro" id="IPR002110">
    <property type="entry name" value="Ankyrin_rpt"/>
</dbReference>
<feature type="domain" description="PGG" evidence="4">
    <location>
        <begin position="823"/>
        <end position="934"/>
    </location>
</feature>
<feature type="region of interest" description="Disordered" evidence="2">
    <location>
        <begin position="421"/>
        <end position="511"/>
    </location>
</feature>
<keyword evidence="3" id="KW-0812">Transmembrane</keyword>
<accession>A0A7J7G1K4</accession>
<organism evidence="5 6">
    <name type="scientific">Camellia sinensis</name>
    <name type="common">Tea plant</name>
    <name type="synonym">Thea sinensis</name>
    <dbReference type="NCBI Taxonomy" id="4442"/>
    <lineage>
        <taxon>Eukaryota</taxon>
        <taxon>Viridiplantae</taxon>
        <taxon>Streptophyta</taxon>
        <taxon>Embryophyta</taxon>
        <taxon>Tracheophyta</taxon>
        <taxon>Spermatophyta</taxon>
        <taxon>Magnoliopsida</taxon>
        <taxon>eudicotyledons</taxon>
        <taxon>Gunneridae</taxon>
        <taxon>Pentapetalae</taxon>
        <taxon>asterids</taxon>
        <taxon>Ericales</taxon>
        <taxon>Theaceae</taxon>
        <taxon>Camellia</taxon>
    </lineage>
</organism>
<dbReference type="Gene3D" id="1.25.40.20">
    <property type="entry name" value="Ankyrin repeat-containing domain"/>
    <property type="match status" value="2"/>
</dbReference>
<feature type="transmembrane region" description="Helical" evidence="3">
    <location>
        <begin position="942"/>
        <end position="962"/>
    </location>
</feature>
<evidence type="ECO:0000256" key="2">
    <source>
        <dbReference type="SAM" id="MobiDB-lite"/>
    </source>
</evidence>
<keyword evidence="1" id="KW-0040">ANK repeat</keyword>
<comment type="caution">
    <text evidence="5">The sequence shown here is derived from an EMBL/GenBank/DDBJ whole genome shotgun (WGS) entry which is preliminary data.</text>
</comment>
<evidence type="ECO:0000313" key="6">
    <source>
        <dbReference type="Proteomes" id="UP000593564"/>
    </source>
</evidence>
<name>A0A7J7G1K4_CAMSI</name>
<evidence type="ECO:0000259" key="4">
    <source>
        <dbReference type="Pfam" id="PF13962"/>
    </source>
</evidence>
<feature type="repeat" description="ANK" evidence="1">
    <location>
        <begin position="651"/>
        <end position="674"/>
    </location>
</feature>
<feature type="repeat" description="ANK" evidence="1">
    <location>
        <begin position="583"/>
        <end position="615"/>
    </location>
</feature>
<protein>
    <recommendedName>
        <fullName evidence="4">PGG domain-containing protein</fullName>
    </recommendedName>
</protein>
<feature type="transmembrane region" description="Helical" evidence="3">
    <location>
        <begin position="883"/>
        <end position="906"/>
    </location>
</feature>
<dbReference type="PANTHER" id="PTHR24128:SF61">
    <property type="entry name" value="ANKYRIN REPEAT-CONTAINING PROTEIN BDA1-LIKE"/>
    <property type="match status" value="1"/>
</dbReference>
<dbReference type="Pfam" id="PF12796">
    <property type="entry name" value="Ank_2"/>
    <property type="match status" value="4"/>
</dbReference>
<dbReference type="Proteomes" id="UP000593564">
    <property type="component" value="Unassembled WGS sequence"/>
</dbReference>
<feature type="compositionally biased region" description="Basic and acidic residues" evidence="2">
    <location>
        <begin position="467"/>
        <end position="480"/>
    </location>
</feature>
<keyword evidence="3" id="KW-0472">Membrane</keyword>
<dbReference type="Pfam" id="PF13962">
    <property type="entry name" value="PGG"/>
    <property type="match status" value="2"/>
</dbReference>
<keyword evidence="3" id="KW-1133">Transmembrane helix</keyword>
<sequence length="981" mass="108550">MGNVDLLFNLIKYDPLILHSVSLAEEETPLHIASMAGHLNFVQQILKLRPEFATELNQDGFSPLHIASANGYLEIVKELLKVDRDMCAVRGREKRIPLHYAVIKGRIHVMKELLAASPDSVEHVTVRGETALHLAVKKNQIEGLRVLVEHIKEFKKEGVLNMKDEHGNTILHLAISGKQAVMEVNSLNKNSLTALDVLLIFQSEAGDREIEDVLVQAGAKRARDLHTSALALTSQNQGVTTNPSNDPLMPIERTRSPARQLLEYFKYNKIRDSPSEARNAMLVIAILIATATYQAVLSPPGGVWQDDSLSSNNNGTDTTKPHSAGKAVMGSENMLSFGLFIFFNSVGFFTSINMIYVLTSGFPLQLELQVSMCALKRHQVEGKGLSMMLTAMTTKLEVQLMLKILHLARTLVQMVHPMLERPRGMTTRRSGAGDHPPRPRSPMAKTFPSPAPIRNEEPITVPIPVPNEDRIDAGDRRMRTAVEIGEEDRRKRRISAEEGSGGDRQRRSADEDGVMDRRLIEAAQMGNVDLLFNLIKYDPLILHSVSLAEEETPLHIASMAGHLDFVQQILKLRPEFATELNQDGFSPLHIASANGYLEIVKELLRVDRDMCAVRGREKRIPLHYAVIKGRIHVMKELLAASPDSVEHVTVRGETALHLAVKKNQIEGLRVLVEHIKEFKKEGVLNMKDEHGNTILHLAISGKQYEASLSLLPFCVVDLLLGELSVTRAVMEVNSLNKNSLTALDVLLIFQSEAGDREIEDVLVQAGAKRARDLHTSALALTSQNQGVTTNPSNGPLMPIERTRSPARQLLEYFKYNKIRDSPSEARNAMLVIAVLIATATYQAVLSPPGGVWQDDSLSSNNNGTDTTKPHSAGKAVMGSKNTLWFGLFIFFNSVGFFTSINMIYVLTSGFPLQLELQVSMCALVITYDTSMAFMTANNVLSVLFTVVSIALPLMIHIATMVARNYLKLPRVALQCTSLQSA</sequence>
<evidence type="ECO:0000256" key="1">
    <source>
        <dbReference type="PROSITE-ProRule" id="PRU00023"/>
    </source>
</evidence>
<feature type="compositionally biased region" description="Basic and acidic residues" evidence="2">
    <location>
        <begin position="501"/>
        <end position="511"/>
    </location>
</feature>
<evidence type="ECO:0000313" key="5">
    <source>
        <dbReference type="EMBL" id="KAF5934235.1"/>
    </source>
</evidence>
<gene>
    <name evidence="5" type="ORF">HYC85_030406</name>
</gene>
<dbReference type="InterPro" id="IPR036770">
    <property type="entry name" value="Ankyrin_rpt-contain_sf"/>
</dbReference>
<dbReference type="InterPro" id="IPR026961">
    <property type="entry name" value="PGG_dom"/>
</dbReference>
<proteinExistence type="predicted"/>